<dbReference type="GO" id="GO:0003676">
    <property type="term" value="F:nucleic acid binding"/>
    <property type="evidence" value="ECO:0007669"/>
    <property type="project" value="InterPro"/>
</dbReference>
<keyword evidence="2 8" id="KW-0489">Methyltransferase</keyword>
<evidence type="ECO:0000313" key="9">
    <source>
        <dbReference type="Proteomes" id="UP000253831"/>
    </source>
</evidence>
<evidence type="ECO:0000256" key="2">
    <source>
        <dbReference type="ARBA" id="ARBA00022603"/>
    </source>
</evidence>
<evidence type="ECO:0000256" key="1">
    <source>
        <dbReference type="ARBA" id="ARBA00011900"/>
    </source>
</evidence>
<feature type="compositionally biased region" description="Basic and acidic residues" evidence="6">
    <location>
        <begin position="1095"/>
        <end position="1117"/>
    </location>
</feature>
<keyword evidence="3 8" id="KW-0808">Transferase</keyword>
<name>A0A369XQC9_9PROT</name>
<dbReference type="InterPro" id="IPR050953">
    <property type="entry name" value="N4_N6_ade-DNA_methylase"/>
</dbReference>
<dbReference type="GO" id="GO:0006304">
    <property type="term" value="P:DNA modification"/>
    <property type="evidence" value="ECO:0007669"/>
    <property type="project" value="InterPro"/>
</dbReference>
<dbReference type="InterPro" id="IPR011639">
    <property type="entry name" value="MethylTrfase_TaqI-like_dom"/>
</dbReference>
<dbReference type="EMBL" id="QPGA01000012">
    <property type="protein sequence ID" value="RDE50962.1"/>
    <property type="molecule type" value="Genomic_DNA"/>
</dbReference>
<evidence type="ECO:0000256" key="3">
    <source>
        <dbReference type="ARBA" id="ARBA00022679"/>
    </source>
</evidence>
<dbReference type="PANTHER" id="PTHR33841">
    <property type="entry name" value="DNA METHYLTRANSFERASE YEEA-RELATED"/>
    <property type="match status" value="1"/>
</dbReference>
<proteinExistence type="predicted"/>
<evidence type="ECO:0000256" key="6">
    <source>
        <dbReference type="SAM" id="MobiDB-lite"/>
    </source>
</evidence>
<gene>
    <name evidence="8" type="ORF">DVS81_08190</name>
</gene>
<accession>A0A369XQC9</accession>
<reference evidence="8 9" key="1">
    <citation type="submission" date="2018-05" db="EMBL/GenBank/DDBJ databases">
        <title>Integrated omic analyses show evidence that a Ca. Accumulibacter phosphatis strain performs denitrification under micro-aerobic conditions.</title>
        <authorList>
            <person name="Camejo P.Y."/>
            <person name="Katherine M.D."/>
            <person name="Daniel N.R."/>
        </authorList>
    </citation>
    <scope>NUCLEOTIDE SEQUENCE [LARGE SCALE GENOMIC DNA]</scope>
    <source>
        <strain evidence="8">UW-LDO-IC</strain>
    </source>
</reference>
<dbReference type="InterPro" id="IPR029063">
    <property type="entry name" value="SAM-dependent_MTases_sf"/>
</dbReference>
<dbReference type="PRINTS" id="PR00507">
    <property type="entry name" value="N12N6MTFRASE"/>
</dbReference>
<dbReference type="Pfam" id="PF07669">
    <property type="entry name" value="Eco57I"/>
    <property type="match status" value="1"/>
</dbReference>
<dbReference type="Proteomes" id="UP000253831">
    <property type="component" value="Unassembled WGS sequence"/>
</dbReference>
<comment type="catalytic activity">
    <reaction evidence="5">
        <text>a 2'-deoxyadenosine in DNA + S-adenosyl-L-methionine = an N(6)-methyl-2'-deoxyadenosine in DNA + S-adenosyl-L-homocysteine + H(+)</text>
        <dbReference type="Rhea" id="RHEA:15197"/>
        <dbReference type="Rhea" id="RHEA-COMP:12418"/>
        <dbReference type="Rhea" id="RHEA-COMP:12419"/>
        <dbReference type="ChEBI" id="CHEBI:15378"/>
        <dbReference type="ChEBI" id="CHEBI:57856"/>
        <dbReference type="ChEBI" id="CHEBI:59789"/>
        <dbReference type="ChEBI" id="CHEBI:90615"/>
        <dbReference type="ChEBI" id="CHEBI:90616"/>
        <dbReference type="EC" id="2.1.1.72"/>
    </reaction>
</comment>
<evidence type="ECO:0000313" key="8">
    <source>
        <dbReference type="EMBL" id="RDE50962.1"/>
    </source>
</evidence>
<dbReference type="InterPro" id="IPR002052">
    <property type="entry name" value="DNA_methylase_N6_adenine_CS"/>
</dbReference>
<dbReference type="Gene3D" id="3.40.50.150">
    <property type="entry name" value="Vaccinia Virus protein VP39"/>
    <property type="match status" value="1"/>
</dbReference>
<protein>
    <recommendedName>
        <fullName evidence="1">site-specific DNA-methyltransferase (adenine-specific)</fullName>
        <ecNumber evidence="1">2.1.1.72</ecNumber>
    </recommendedName>
</protein>
<dbReference type="AlphaFoldDB" id="A0A369XQC9"/>
<sequence>MKTHLSREHRRALEATAAQARSAAETGAARALQALAVGASTAPAHLTDGQKKLRVRLRAHGRALGDDLRQDDTQSIDHLVTEIAYEHWHRMLFARFLAESDLLMHPDGYPVSLSDCKADAEDGPGRFDPPARSEWEVAGHYASRMLPNVFRPDSPALALQLPLETEQALEALLARLPTTVFQADDSLGWSYQFWQAPKKQEVQRQMKQAGTKVGADELPAVTQLFTEQYMVAFLLENALGGWWQGRHPEQPLPVAMPYFRKVNDGTPAAGTFPAWPASLADFRLLDPCLGSGHFLVSALHYLVPIRCATEHLSVAAAVDCVLAENLHGLELDARCVEIAAFALALAAWRYPDEQGQPLGHRPLPRLNIACVGVAPRSKKADWLKLADGDRLLEAGMAALYALFQKAPELGSLIDPMATIRGDLLDAQWEELASRLEQALAGHDDDADSEARVAALGMVHASRILTRRYHLVITNPPYLGAGQHGPVLKDFCEEHYKAAKGDLANVFLERSLKLCAPGGSVSFVMPQNWLFLGSYKNQRAHLLKYAAWNLLARLGEHGFGSADAAGAFTILLNLTNARPSDDQMLRGLDASAPKAPEEKAAVLAGGTVVEVSQAGQLGNPDGRIVLAKLATGPLLESYAESYWGQGTGDFPRFGALFWELSEFGDVWSPMQGTVDEAIDFGGRSSVVKWERGAGQLVSLAAGLRRLPDHQGIRPFRGKEAWQRQGLAVTLMRSLLMTRYGGQLFDGNCAAVVPKTPYDLPAIWCYCSSTQFSEAVRRIDQKLNVTNATLLKVPFDLAYWQQVATERYPNGLPKPYSDDPTQWIFHGHPKPARDPLQVAVARLLGYRWPAESDAEMELSDESHAWIARCQDLAGLIDDDGIVCLPAVRGEAAAVDRLRALLARAFGTDWSAARESQLLRDAGCDGLPLAQWLRDKFFEQHVARFQKRPFIWHVWDGHKEGFSALVNYHLLTREKLNTLINLYLGDWITQQRRAVDAGNADATLKLAKAEALKARLEAILEGEPPHDIFVRWKPLHQQPFGWNPDLNDGVRMNIRPFVEAGVLRINRAKVGIKWGVDRGKDVASAPWFKLGPTYGEPEGTRINDHHSTLAEKKAAREKAK</sequence>
<dbReference type="SUPFAM" id="SSF53335">
    <property type="entry name" value="S-adenosyl-L-methionine-dependent methyltransferases"/>
    <property type="match status" value="1"/>
</dbReference>
<dbReference type="PANTHER" id="PTHR33841:SF1">
    <property type="entry name" value="DNA METHYLTRANSFERASE A"/>
    <property type="match status" value="1"/>
</dbReference>
<evidence type="ECO:0000256" key="4">
    <source>
        <dbReference type="ARBA" id="ARBA00022691"/>
    </source>
</evidence>
<dbReference type="GO" id="GO:0009007">
    <property type="term" value="F:site-specific DNA-methyltransferase (adenine-specific) activity"/>
    <property type="evidence" value="ECO:0007669"/>
    <property type="project" value="UniProtKB-EC"/>
</dbReference>
<keyword evidence="4" id="KW-0949">S-adenosyl-L-methionine</keyword>
<organism evidence="8 9">
    <name type="scientific">Candidatus Accumulibacter meliphilus</name>
    <dbReference type="NCBI Taxonomy" id="2211374"/>
    <lineage>
        <taxon>Bacteria</taxon>
        <taxon>Pseudomonadati</taxon>
        <taxon>Pseudomonadota</taxon>
        <taxon>Betaproteobacteria</taxon>
        <taxon>Candidatus Accumulibacter</taxon>
    </lineage>
</organism>
<feature type="domain" description="Type II methyltransferase M.TaqI-like" evidence="7">
    <location>
        <begin position="324"/>
        <end position="545"/>
    </location>
</feature>
<dbReference type="PROSITE" id="PS00092">
    <property type="entry name" value="N6_MTASE"/>
    <property type="match status" value="1"/>
</dbReference>
<evidence type="ECO:0000259" key="7">
    <source>
        <dbReference type="Pfam" id="PF07669"/>
    </source>
</evidence>
<dbReference type="GO" id="GO:0032259">
    <property type="term" value="P:methylation"/>
    <property type="evidence" value="ECO:0007669"/>
    <property type="project" value="UniProtKB-KW"/>
</dbReference>
<dbReference type="EC" id="2.1.1.72" evidence="1"/>
<feature type="region of interest" description="Disordered" evidence="6">
    <location>
        <begin position="1091"/>
        <end position="1117"/>
    </location>
</feature>
<evidence type="ECO:0000256" key="5">
    <source>
        <dbReference type="ARBA" id="ARBA00047942"/>
    </source>
</evidence>
<comment type="caution">
    <text evidence="8">The sequence shown here is derived from an EMBL/GenBank/DDBJ whole genome shotgun (WGS) entry which is preliminary data.</text>
</comment>